<organism evidence="3">
    <name type="scientific">Anthurium amnicola</name>
    <dbReference type="NCBI Taxonomy" id="1678845"/>
    <lineage>
        <taxon>Eukaryota</taxon>
        <taxon>Viridiplantae</taxon>
        <taxon>Streptophyta</taxon>
        <taxon>Embryophyta</taxon>
        <taxon>Tracheophyta</taxon>
        <taxon>Spermatophyta</taxon>
        <taxon>Magnoliopsida</taxon>
        <taxon>Liliopsida</taxon>
        <taxon>Araceae</taxon>
        <taxon>Pothoideae</taxon>
        <taxon>Potheae</taxon>
        <taxon>Anthurium</taxon>
    </lineage>
</organism>
<gene>
    <name evidence="3" type="primary">PF13_0198_9</name>
    <name evidence="3" type="ORF">g.53766</name>
</gene>
<feature type="transmembrane region" description="Helical" evidence="2">
    <location>
        <begin position="97"/>
        <end position="119"/>
    </location>
</feature>
<keyword evidence="1" id="KW-0175">Coiled coil</keyword>
<proteinExistence type="predicted"/>
<dbReference type="AlphaFoldDB" id="A0A1D1YGJ8"/>
<sequence length="589" mass="66711">MGSPAAPQPPIHATNARCDLRLCRSRSAAAPFRPPNPFPGFPSWKQRRVVCLCSSPRERWPAGGAWNSWLHQRGSRDELGGWLVARLESEEKKFPRFLTVCVGTSVAVLLAALVHLSFFKKGSKLQLNMLFHAFHGLVTPVESGSSLRCEDDQISKKILDGKPVTTQDAFKPTTNNDMPASGEKKRIVPVAADSTQRQALFVLKKLKIIEDDVKPDELCTRREYARWLVKANSLLERNPKHKIVLSELTGRSTATAFDDVNVDDPDFWCIQALGEVGIAPCKLLAVKSNVSDDNGSVNHQKFNFEPDSFLSRLHLVDWRVQLEYLFGPAIEEKMLRKNLDFMDLDSIGSDASPALFMDILARDKSIARRVFGNSRRLQPHKPATKAQAAVALTSGRMAEAIQTEISRLEVENASRLVEMEDIHHEIICRGEIQRFWEEKLNTENIRGLETQNDYLAALNELNKEKMALDEDLADHIKERTALDCQKQLLICLKEEVRQLQGRLAKERVNLLTEQEIMEKECIELCNRQDVIAEAKSILEVEKEALRILRSWVEEEACKSQMRAKVLESAVQRWKWDEQSSVSQTSSPEN</sequence>
<keyword evidence="2" id="KW-1133">Transmembrane helix</keyword>
<keyword evidence="2" id="KW-0472">Membrane</keyword>
<dbReference type="PANTHER" id="PTHR33740">
    <property type="entry name" value="GPI-ANCHORED ADHESIN-LIKE PROTEIN"/>
    <property type="match status" value="1"/>
</dbReference>
<reference evidence="3" key="1">
    <citation type="submission" date="2015-07" db="EMBL/GenBank/DDBJ databases">
        <title>Transcriptome Assembly of Anthurium amnicola.</title>
        <authorList>
            <person name="Suzuki J."/>
        </authorList>
    </citation>
    <scope>NUCLEOTIDE SEQUENCE</scope>
</reference>
<evidence type="ECO:0000313" key="3">
    <source>
        <dbReference type="EMBL" id="JAT53741.1"/>
    </source>
</evidence>
<accession>A0A1D1YGJ8</accession>
<name>A0A1D1YGJ8_9ARAE</name>
<evidence type="ECO:0000256" key="1">
    <source>
        <dbReference type="SAM" id="Coils"/>
    </source>
</evidence>
<evidence type="ECO:0000256" key="2">
    <source>
        <dbReference type="SAM" id="Phobius"/>
    </source>
</evidence>
<dbReference type="PANTHER" id="PTHR33740:SF1">
    <property type="entry name" value="SLH DOMAIN PROTEIN"/>
    <property type="match status" value="1"/>
</dbReference>
<keyword evidence="2" id="KW-0812">Transmembrane</keyword>
<protein>
    <submittedName>
        <fullName evidence="3">Reticulocyte-binding protein 2 a</fullName>
    </submittedName>
</protein>
<dbReference type="EMBL" id="GDJX01014195">
    <property type="protein sequence ID" value="JAT53741.1"/>
    <property type="molecule type" value="Transcribed_RNA"/>
</dbReference>
<feature type="coiled-coil region" evidence="1">
    <location>
        <begin position="451"/>
        <end position="509"/>
    </location>
</feature>